<accession>A0A9D4IRI7</accession>
<gene>
    <name evidence="2" type="ORF">DPMN_160319</name>
</gene>
<keyword evidence="3" id="KW-1185">Reference proteome</keyword>
<proteinExistence type="predicted"/>
<feature type="chain" id="PRO_5039139046" evidence="1">
    <location>
        <begin position="20"/>
        <end position="85"/>
    </location>
</feature>
<keyword evidence="1" id="KW-0732">Signal</keyword>
<feature type="signal peptide" evidence="1">
    <location>
        <begin position="1"/>
        <end position="19"/>
    </location>
</feature>
<protein>
    <submittedName>
        <fullName evidence="2">Uncharacterized protein</fullName>
    </submittedName>
</protein>
<dbReference type="OrthoDB" id="6057188at2759"/>
<evidence type="ECO:0000313" key="3">
    <source>
        <dbReference type="Proteomes" id="UP000828390"/>
    </source>
</evidence>
<reference evidence="2" key="1">
    <citation type="journal article" date="2019" name="bioRxiv">
        <title>The Genome of the Zebra Mussel, Dreissena polymorpha: A Resource for Invasive Species Research.</title>
        <authorList>
            <person name="McCartney M.A."/>
            <person name="Auch B."/>
            <person name="Kono T."/>
            <person name="Mallez S."/>
            <person name="Zhang Y."/>
            <person name="Obille A."/>
            <person name="Becker A."/>
            <person name="Abrahante J.E."/>
            <person name="Garbe J."/>
            <person name="Badalamenti J.P."/>
            <person name="Herman A."/>
            <person name="Mangelson H."/>
            <person name="Liachko I."/>
            <person name="Sullivan S."/>
            <person name="Sone E.D."/>
            <person name="Koren S."/>
            <person name="Silverstein K.A.T."/>
            <person name="Beckman K.B."/>
            <person name="Gohl D.M."/>
        </authorList>
    </citation>
    <scope>NUCLEOTIDE SEQUENCE</scope>
    <source>
        <strain evidence="2">Duluth1</strain>
        <tissue evidence="2">Whole animal</tissue>
    </source>
</reference>
<dbReference type="Proteomes" id="UP000828390">
    <property type="component" value="Unassembled WGS sequence"/>
</dbReference>
<organism evidence="2 3">
    <name type="scientific">Dreissena polymorpha</name>
    <name type="common">Zebra mussel</name>
    <name type="synonym">Mytilus polymorpha</name>
    <dbReference type="NCBI Taxonomy" id="45954"/>
    <lineage>
        <taxon>Eukaryota</taxon>
        <taxon>Metazoa</taxon>
        <taxon>Spiralia</taxon>
        <taxon>Lophotrochozoa</taxon>
        <taxon>Mollusca</taxon>
        <taxon>Bivalvia</taxon>
        <taxon>Autobranchia</taxon>
        <taxon>Heteroconchia</taxon>
        <taxon>Euheterodonta</taxon>
        <taxon>Imparidentia</taxon>
        <taxon>Neoheterodontei</taxon>
        <taxon>Myida</taxon>
        <taxon>Dreissenoidea</taxon>
        <taxon>Dreissenidae</taxon>
        <taxon>Dreissena</taxon>
    </lineage>
</organism>
<name>A0A9D4IRI7_DREPO</name>
<sequence>MKTQSCLIAVAMIVTMVMAEDCPTNTVNAECTHMTCADGFHKECINSMCTCSTNSGYVLQTDCRDTADRTCNKRWHCVDNWCRCF</sequence>
<dbReference type="AlphaFoldDB" id="A0A9D4IRI7"/>
<comment type="caution">
    <text evidence="2">The sequence shown here is derived from an EMBL/GenBank/DDBJ whole genome shotgun (WGS) entry which is preliminary data.</text>
</comment>
<reference evidence="2" key="2">
    <citation type="submission" date="2020-11" db="EMBL/GenBank/DDBJ databases">
        <authorList>
            <person name="McCartney M.A."/>
            <person name="Auch B."/>
            <person name="Kono T."/>
            <person name="Mallez S."/>
            <person name="Becker A."/>
            <person name="Gohl D.M."/>
            <person name="Silverstein K.A.T."/>
            <person name="Koren S."/>
            <person name="Bechman K.B."/>
            <person name="Herman A."/>
            <person name="Abrahante J.E."/>
            <person name="Garbe J."/>
        </authorList>
    </citation>
    <scope>NUCLEOTIDE SEQUENCE</scope>
    <source>
        <strain evidence="2">Duluth1</strain>
        <tissue evidence="2">Whole animal</tissue>
    </source>
</reference>
<dbReference type="EMBL" id="JAIWYP010000008">
    <property type="protein sequence ID" value="KAH3782404.1"/>
    <property type="molecule type" value="Genomic_DNA"/>
</dbReference>
<evidence type="ECO:0000256" key="1">
    <source>
        <dbReference type="SAM" id="SignalP"/>
    </source>
</evidence>
<evidence type="ECO:0000313" key="2">
    <source>
        <dbReference type="EMBL" id="KAH3782404.1"/>
    </source>
</evidence>